<evidence type="ECO:0000313" key="2">
    <source>
        <dbReference type="Proteomes" id="UP001316087"/>
    </source>
</evidence>
<accession>A0ABS9UAT8</accession>
<protein>
    <submittedName>
        <fullName evidence="1">Histidine phosphatase family protein</fullName>
    </submittedName>
</protein>
<dbReference type="InterPro" id="IPR013078">
    <property type="entry name" value="His_Pase_superF_clade-1"/>
</dbReference>
<gene>
    <name evidence="1" type="ORF">LZ480_06095</name>
</gene>
<evidence type="ECO:0000313" key="1">
    <source>
        <dbReference type="EMBL" id="MCH7321461.1"/>
    </source>
</evidence>
<reference evidence="1 2" key="1">
    <citation type="submission" date="2022-03" db="EMBL/GenBank/DDBJ databases">
        <authorList>
            <person name="Jo J.-H."/>
            <person name="Im W.-T."/>
        </authorList>
    </citation>
    <scope>NUCLEOTIDE SEQUENCE [LARGE SCALE GENOMIC DNA]</scope>
    <source>
        <strain evidence="1 2">MA9</strain>
    </source>
</reference>
<sequence>MTIVYFVRHAHSVYTPDEYKRPISEAGRVEAIKLVELFETIDVQAMYASSYLRAVQTIEPIAETKNLSITQIEALNERLLSNPPVENFDEAIIKVWENPHFFYPGGESNIDAQNRAVPVFRELLKQHENEVIVIGTHGNILTLMLQAFDHQYGFDFWKGLAMPDVIKAEFLHNQLVTVEKVVIT</sequence>
<dbReference type="Pfam" id="PF00300">
    <property type="entry name" value="His_Phos_1"/>
    <property type="match status" value="1"/>
</dbReference>
<proteinExistence type="predicted"/>
<dbReference type="EMBL" id="JAKZFC010000001">
    <property type="protein sequence ID" value="MCH7321461.1"/>
    <property type="molecule type" value="Genomic_DNA"/>
</dbReference>
<dbReference type="RefSeq" id="WP_241368489.1">
    <property type="nucleotide sequence ID" value="NZ_JAKZFC010000001.1"/>
</dbReference>
<dbReference type="CDD" id="cd07067">
    <property type="entry name" value="HP_PGM_like"/>
    <property type="match status" value="1"/>
</dbReference>
<organism evidence="1 2">
    <name type="scientific">Solibacillus palustris</name>
    <dbReference type="NCBI Taxonomy" id="2908203"/>
    <lineage>
        <taxon>Bacteria</taxon>
        <taxon>Bacillati</taxon>
        <taxon>Bacillota</taxon>
        <taxon>Bacilli</taxon>
        <taxon>Bacillales</taxon>
        <taxon>Caryophanaceae</taxon>
        <taxon>Solibacillus</taxon>
    </lineage>
</organism>
<dbReference type="InterPro" id="IPR029033">
    <property type="entry name" value="His_PPase_superfam"/>
</dbReference>
<dbReference type="Proteomes" id="UP001316087">
    <property type="component" value="Unassembled WGS sequence"/>
</dbReference>
<dbReference type="SMART" id="SM00855">
    <property type="entry name" value="PGAM"/>
    <property type="match status" value="1"/>
</dbReference>
<comment type="caution">
    <text evidence="1">The sequence shown here is derived from an EMBL/GenBank/DDBJ whole genome shotgun (WGS) entry which is preliminary data.</text>
</comment>
<dbReference type="SUPFAM" id="SSF53254">
    <property type="entry name" value="Phosphoglycerate mutase-like"/>
    <property type="match status" value="1"/>
</dbReference>
<name>A0ABS9UAT8_9BACL</name>
<keyword evidence="2" id="KW-1185">Reference proteome</keyword>
<dbReference type="Gene3D" id="3.40.50.1240">
    <property type="entry name" value="Phosphoglycerate mutase-like"/>
    <property type="match status" value="1"/>
</dbReference>